<gene>
    <name evidence="2" type="ORF">FNZ23_20175</name>
</gene>
<evidence type="ECO:0000313" key="2">
    <source>
        <dbReference type="EMBL" id="TSB36063.1"/>
    </source>
</evidence>
<comment type="caution">
    <text evidence="2">The sequence shown here is derived from an EMBL/GenBank/DDBJ whole genome shotgun (WGS) entry which is preliminary data.</text>
</comment>
<organism evidence="2 3">
    <name type="scientific">Streptomyces benahoarensis</name>
    <dbReference type="NCBI Taxonomy" id="2595054"/>
    <lineage>
        <taxon>Bacteria</taxon>
        <taxon>Bacillati</taxon>
        <taxon>Actinomycetota</taxon>
        <taxon>Actinomycetes</taxon>
        <taxon>Kitasatosporales</taxon>
        <taxon>Streptomycetaceae</taxon>
        <taxon>Streptomyces</taxon>
    </lineage>
</organism>
<evidence type="ECO:0000313" key="3">
    <source>
        <dbReference type="Proteomes" id="UP000320888"/>
    </source>
</evidence>
<dbReference type="EMBL" id="VKLS01000286">
    <property type="protein sequence ID" value="TSB36063.1"/>
    <property type="molecule type" value="Genomic_DNA"/>
</dbReference>
<dbReference type="OrthoDB" id="4320824at2"/>
<feature type="region of interest" description="Disordered" evidence="1">
    <location>
        <begin position="1"/>
        <end position="38"/>
    </location>
</feature>
<protein>
    <submittedName>
        <fullName evidence="2">Uncharacterized protein</fullName>
    </submittedName>
</protein>
<dbReference type="Proteomes" id="UP000320888">
    <property type="component" value="Unassembled WGS sequence"/>
</dbReference>
<sequence>MARGARPGGEKGGEPDGVHFDREGFRRPPPPMEPVATCPPDVVERYRRAAVEWRTGEVPPIEVALWLTKPAGQVRGTWREPAEAADWLGGQLASYAPRFASAQDRDGERLARWVGAAADRLARGLDVVHGVYLGRPLFLSLGVVTCSPNRARNELPCPLRRPGATGVPGPSAAEEIRAVV</sequence>
<evidence type="ECO:0000256" key="1">
    <source>
        <dbReference type="SAM" id="MobiDB-lite"/>
    </source>
</evidence>
<feature type="compositionally biased region" description="Basic and acidic residues" evidence="1">
    <location>
        <begin position="8"/>
        <end position="26"/>
    </location>
</feature>
<reference evidence="2 3" key="1">
    <citation type="submission" date="2019-07" db="EMBL/GenBank/DDBJ databases">
        <title>Draft genome for Streptomyces benahoarensis MZ03-48.</title>
        <authorList>
            <person name="Gonzalez-Pimentel J.L."/>
        </authorList>
    </citation>
    <scope>NUCLEOTIDE SEQUENCE [LARGE SCALE GENOMIC DNA]</scope>
    <source>
        <strain evidence="2 3">MZ03-48</strain>
    </source>
</reference>
<proteinExistence type="predicted"/>
<name>A0A553Z464_9ACTN</name>
<dbReference type="AlphaFoldDB" id="A0A553Z464"/>
<keyword evidence="3" id="KW-1185">Reference proteome</keyword>
<accession>A0A553Z464</accession>